<comment type="similarity">
    <text evidence="7">Belongs to the binding-protein-dependent transport system permease family.</text>
</comment>
<feature type="transmembrane region" description="Helical" evidence="7">
    <location>
        <begin position="100"/>
        <end position="123"/>
    </location>
</feature>
<comment type="subcellular location">
    <subcellularLocation>
        <location evidence="1 7">Cell membrane</location>
        <topology evidence="1 7">Multi-pass membrane protein</topology>
    </subcellularLocation>
</comment>
<dbReference type="EMBL" id="SOHN01000018">
    <property type="protein sequence ID" value="TFD85280.1"/>
    <property type="molecule type" value="Genomic_DNA"/>
</dbReference>
<dbReference type="SUPFAM" id="SSF161098">
    <property type="entry name" value="MetI-like"/>
    <property type="match status" value="1"/>
</dbReference>
<feature type="transmembrane region" description="Helical" evidence="7">
    <location>
        <begin position="143"/>
        <end position="159"/>
    </location>
</feature>
<dbReference type="CDD" id="cd06261">
    <property type="entry name" value="TM_PBP2"/>
    <property type="match status" value="1"/>
</dbReference>
<dbReference type="InterPro" id="IPR035906">
    <property type="entry name" value="MetI-like_sf"/>
</dbReference>
<evidence type="ECO:0000313" key="10">
    <source>
        <dbReference type="Proteomes" id="UP000297626"/>
    </source>
</evidence>
<feature type="transmembrane region" description="Helical" evidence="7">
    <location>
        <begin position="253"/>
        <end position="275"/>
    </location>
</feature>
<dbReference type="PANTHER" id="PTHR43005:SF1">
    <property type="entry name" value="SPERMIDINE_PUTRESCINE TRANSPORT SYSTEM PERMEASE PROTEIN"/>
    <property type="match status" value="1"/>
</dbReference>
<evidence type="ECO:0000256" key="3">
    <source>
        <dbReference type="ARBA" id="ARBA00022475"/>
    </source>
</evidence>
<dbReference type="InterPro" id="IPR000515">
    <property type="entry name" value="MetI-like"/>
</dbReference>
<evidence type="ECO:0000256" key="1">
    <source>
        <dbReference type="ARBA" id="ARBA00004651"/>
    </source>
</evidence>
<dbReference type="RefSeq" id="WP_134530655.1">
    <property type="nucleotide sequence ID" value="NZ_SOHN01000018.1"/>
</dbReference>
<dbReference type="PROSITE" id="PS50928">
    <property type="entry name" value="ABC_TM1"/>
    <property type="match status" value="1"/>
</dbReference>
<evidence type="ECO:0000256" key="2">
    <source>
        <dbReference type="ARBA" id="ARBA00022448"/>
    </source>
</evidence>
<evidence type="ECO:0000256" key="4">
    <source>
        <dbReference type="ARBA" id="ARBA00022692"/>
    </source>
</evidence>
<comment type="caution">
    <text evidence="9">The sequence shown here is derived from an EMBL/GenBank/DDBJ whole genome shotgun (WGS) entry which is preliminary data.</text>
</comment>
<dbReference type="PANTHER" id="PTHR43005">
    <property type="entry name" value="BLR7065 PROTEIN"/>
    <property type="match status" value="1"/>
</dbReference>
<keyword evidence="4 7" id="KW-0812">Transmembrane</keyword>
<evidence type="ECO:0000259" key="8">
    <source>
        <dbReference type="PROSITE" id="PS50928"/>
    </source>
</evidence>
<sequence length="283" mass="30668">MRMIPLLPAILIMITFLAGPIIWSIYGSFTNASLTGVNASNPQWIGFENYLKLVNDPVFPLSIWLTVIFTFGSAVISQNALGLGLALLMQKADKKVTASVGTIIVAAWILPEIVAAFVCYAYFSLDGTLNQILANFGMTGPNWLYSFPMFAIILANLWRGTAFSMMVYQAALNDVPPEITEAAMIDGAGGSKRLLLVTIPMIKNTIVTNTMLISLLTLSVFTLIYVMTAGGPGNDSTTLPILAYKEAFRFSNIGYGTAIATVMLIIGAIFSVVYIRALRPQKD</sequence>
<dbReference type="Gene3D" id="1.10.3720.10">
    <property type="entry name" value="MetI-like"/>
    <property type="match status" value="1"/>
</dbReference>
<protein>
    <submittedName>
        <fullName evidence="9">Sugar ABC transporter permease</fullName>
    </submittedName>
</protein>
<keyword evidence="5 7" id="KW-1133">Transmembrane helix</keyword>
<organism evidence="9 10">
    <name type="scientific">Cryobacterium serini</name>
    <dbReference type="NCBI Taxonomy" id="1259201"/>
    <lineage>
        <taxon>Bacteria</taxon>
        <taxon>Bacillati</taxon>
        <taxon>Actinomycetota</taxon>
        <taxon>Actinomycetes</taxon>
        <taxon>Micrococcales</taxon>
        <taxon>Microbacteriaceae</taxon>
        <taxon>Cryobacterium</taxon>
    </lineage>
</organism>
<evidence type="ECO:0000256" key="7">
    <source>
        <dbReference type="RuleBase" id="RU363032"/>
    </source>
</evidence>
<keyword evidence="6 7" id="KW-0472">Membrane</keyword>
<gene>
    <name evidence="9" type="ORF">E3T51_15355</name>
</gene>
<feature type="transmembrane region" description="Helical" evidence="7">
    <location>
        <begin position="211"/>
        <end position="233"/>
    </location>
</feature>
<proteinExistence type="inferred from homology"/>
<dbReference type="GO" id="GO:0055085">
    <property type="term" value="P:transmembrane transport"/>
    <property type="evidence" value="ECO:0007669"/>
    <property type="project" value="InterPro"/>
</dbReference>
<evidence type="ECO:0000256" key="6">
    <source>
        <dbReference type="ARBA" id="ARBA00023136"/>
    </source>
</evidence>
<keyword evidence="3" id="KW-1003">Cell membrane</keyword>
<accession>A0A4V3IWH4</accession>
<feature type="transmembrane region" description="Helical" evidence="7">
    <location>
        <begin position="61"/>
        <end position="88"/>
    </location>
</feature>
<evidence type="ECO:0000256" key="5">
    <source>
        <dbReference type="ARBA" id="ARBA00022989"/>
    </source>
</evidence>
<evidence type="ECO:0000313" key="9">
    <source>
        <dbReference type="EMBL" id="TFD85280.1"/>
    </source>
</evidence>
<dbReference type="GO" id="GO:0005886">
    <property type="term" value="C:plasma membrane"/>
    <property type="evidence" value="ECO:0007669"/>
    <property type="project" value="UniProtKB-SubCell"/>
</dbReference>
<dbReference type="AlphaFoldDB" id="A0A4V3IWH4"/>
<dbReference type="Proteomes" id="UP000297626">
    <property type="component" value="Unassembled WGS sequence"/>
</dbReference>
<keyword evidence="10" id="KW-1185">Reference proteome</keyword>
<name>A0A4V3IWH4_9MICO</name>
<feature type="domain" description="ABC transmembrane type-1" evidence="8">
    <location>
        <begin position="64"/>
        <end position="274"/>
    </location>
</feature>
<feature type="transmembrane region" description="Helical" evidence="7">
    <location>
        <begin position="7"/>
        <end position="26"/>
    </location>
</feature>
<keyword evidence="2 7" id="KW-0813">Transport</keyword>
<dbReference type="Pfam" id="PF00528">
    <property type="entry name" value="BPD_transp_1"/>
    <property type="match status" value="1"/>
</dbReference>
<reference evidence="9 10" key="1">
    <citation type="submission" date="2019-03" db="EMBL/GenBank/DDBJ databases">
        <title>Genomics of glacier-inhabiting Cryobacterium strains.</title>
        <authorList>
            <person name="Liu Q."/>
            <person name="Xin Y.-H."/>
        </authorList>
    </citation>
    <scope>NUCLEOTIDE SEQUENCE [LARGE SCALE GENOMIC DNA]</scope>
    <source>
        <strain evidence="9 10">Sr54</strain>
    </source>
</reference>